<dbReference type="OrthoDB" id="515802at2759"/>
<feature type="domain" description="OCEL" evidence="2">
    <location>
        <begin position="501"/>
        <end position="607"/>
    </location>
</feature>
<protein>
    <submittedName>
        <fullName evidence="3">Dentin sialophospho isoform X1</fullName>
    </submittedName>
</protein>
<dbReference type="EMBL" id="LHPG02000012">
    <property type="protein sequence ID" value="PRW45213.1"/>
    <property type="molecule type" value="Genomic_DNA"/>
</dbReference>
<comment type="caution">
    <text evidence="3">The sequence shown here is derived from an EMBL/GenBank/DDBJ whole genome shotgun (WGS) entry which is preliminary data.</text>
</comment>
<dbReference type="InterPro" id="IPR010844">
    <property type="entry name" value="Occludin_ELL"/>
</dbReference>
<evidence type="ECO:0000313" key="4">
    <source>
        <dbReference type="Proteomes" id="UP000239899"/>
    </source>
</evidence>
<sequence length="631" mass="65130">MAAHSVAFDVRQPGAYAVQLRLTPALLEALLAAQEEGQPVSIRFGQGTQGGAITVAGAPFRFNALPEDAACDVLSLPPATPGGGPASGGALVGAVRRKLMVLRNIEDERERVRARAEEAERRGHERKALLLDGRPTAAGKRRPTTTTTVQRPTPPPPGSAAAQHQRQRGPTPPPQQLTASMLAAAQPAAARPPAHPGSAQQRQRARSATPPPTNGGAAAAVPAVGKPFHKSASTGRLGGKQGGAATAGGGAPPKQPASALVMQAARSGAGLRLVVIALLSQRQMGPNAVKNALADLAARVRSFKQPSKHELERVLKAVAEFKSPGTYVLYPMLLQELAQLSAANSLSPPDSHQSGEAAAVPAAAAAGARKQKKRAAAAVGDAVADAAPSPPAGSEGAAAGGKAAGTAAGSKRGRYDWTDDDSDADQPPPAPQLRVRAPRQQQEHAQASAPAALAGAGSAASPPSIGGAPAGGGSSGGGVRRTSSNRGSQQADESWIEDIADRQPAPAAPITSREDFAAREAAFDAKYKVYFDLHQLIQAHKKDFEALAAATAEASSLAERERLRSELERLHRQRGERAKRWDQAFRVLHQELAADKARMAEFVASLQAQHAQQAQQAGQPAASGPPVVRVN</sequence>
<dbReference type="PROSITE" id="PS51980">
    <property type="entry name" value="OCEL"/>
    <property type="match status" value="1"/>
</dbReference>
<accession>A0A2P6TLP4</accession>
<evidence type="ECO:0000259" key="2">
    <source>
        <dbReference type="PROSITE" id="PS51980"/>
    </source>
</evidence>
<feature type="compositionally biased region" description="Basic and acidic residues" evidence="1">
    <location>
        <begin position="116"/>
        <end position="129"/>
    </location>
</feature>
<dbReference type="PANTHER" id="PTHR38372:SF2">
    <property type="entry name" value="DENTIN SIALOPHOSPHOPROTEIN-LIKE PROTEIN"/>
    <property type="match status" value="1"/>
</dbReference>
<organism evidence="3 4">
    <name type="scientific">Chlorella sorokiniana</name>
    <name type="common">Freshwater green alga</name>
    <dbReference type="NCBI Taxonomy" id="3076"/>
    <lineage>
        <taxon>Eukaryota</taxon>
        <taxon>Viridiplantae</taxon>
        <taxon>Chlorophyta</taxon>
        <taxon>core chlorophytes</taxon>
        <taxon>Trebouxiophyceae</taxon>
        <taxon>Chlorellales</taxon>
        <taxon>Chlorellaceae</taxon>
        <taxon>Chlorella clade</taxon>
        <taxon>Chlorella</taxon>
    </lineage>
</organism>
<feature type="compositionally biased region" description="Low complexity" evidence="1">
    <location>
        <begin position="214"/>
        <end position="225"/>
    </location>
</feature>
<dbReference type="STRING" id="3076.A0A2P6TLP4"/>
<feature type="compositionally biased region" description="Low complexity" evidence="1">
    <location>
        <begin position="134"/>
        <end position="151"/>
    </location>
</feature>
<dbReference type="PANTHER" id="PTHR38372">
    <property type="entry name" value="DENTIN SIALOPHOSPHOPROTEIN-LIKE PROTEIN"/>
    <property type="match status" value="1"/>
</dbReference>
<gene>
    <name evidence="3" type="ORF">C2E21_6313</name>
</gene>
<evidence type="ECO:0000313" key="3">
    <source>
        <dbReference type="EMBL" id="PRW45213.1"/>
    </source>
</evidence>
<dbReference type="Proteomes" id="UP000239899">
    <property type="component" value="Unassembled WGS sequence"/>
</dbReference>
<evidence type="ECO:0000256" key="1">
    <source>
        <dbReference type="SAM" id="MobiDB-lite"/>
    </source>
</evidence>
<feature type="compositionally biased region" description="Gly residues" evidence="1">
    <location>
        <begin position="468"/>
        <end position="479"/>
    </location>
</feature>
<feature type="compositionally biased region" description="Low complexity" evidence="1">
    <location>
        <begin position="384"/>
        <end position="397"/>
    </location>
</feature>
<keyword evidence="4" id="KW-1185">Reference proteome</keyword>
<reference evidence="3 4" key="1">
    <citation type="journal article" date="2018" name="Plant J.">
        <title>Genome sequences of Chlorella sorokiniana UTEX 1602 and Micractinium conductrix SAG 241.80: implications to maltose excretion by a green alga.</title>
        <authorList>
            <person name="Arriola M.B."/>
            <person name="Velmurugan N."/>
            <person name="Zhang Y."/>
            <person name="Plunkett M.H."/>
            <person name="Hondzo H."/>
            <person name="Barney B.M."/>
        </authorList>
    </citation>
    <scope>NUCLEOTIDE SEQUENCE [LARGE SCALE GENOMIC DNA]</scope>
    <source>
        <strain evidence="4">UTEX 1602</strain>
    </source>
</reference>
<feature type="region of interest" description="Disordered" evidence="1">
    <location>
        <begin position="116"/>
        <end position="256"/>
    </location>
</feature>
<feature type="compositionally biased region" description="Low complexity" evidence="1">
    <location>
        <begin position="447"/>
        <end position="467"/>
    </location>
</feature>
<dbReference type="AlphaFoldDB" id="A0A2P6TLP4"/>
<feature type="compositionally biased region" description="Low complexity" evidence="1">
    <location>
        <begin position="183"/>
        <end position="199"/>
    </location>
</feature>
<proteinExistence type="predicted"/>
<name>A0A2P6TLP4_CHLSO</name>
<feature type="compositionally biased region" description="Polar residues" evidence="1">
    <location>
        <begin position="481"/>
        <end position="492"/>
    </location>
</feature>
<feature type="compositionally biased region" description="Gly residues" evidence="1">
    <location>
        <begin position="236"/>
        <end position="251"/>
    </location>
</feature>
<feature type="region of interest" description="Disordered" evidence="1">
    <location>
        <begin position="384"/>
        <end position="493"/>
    </location>
</feature>